<reference evidence="2" key="1">
    <citation type="submission" date="2024-02" db="UniProtKB">
        <authorList>
            <consortium name="WormBaseParasite"/>
        </authorList>
    </citation>
    <scope>IDENTIFICATION</scope>
</reference>
<keyword evidence="1" id="KW-1185">Reference proteome</keyword>
<organism evidence="1 2">
    <name type="scientific">Mesorhabditis belari</name>
    <dbReference type="NCBI Taxonomy" id="2138241"/>
    <lineage>
        <taxon>Eukaryota</taxon>
        <taxon>Metazoa</taxon>
        <taxon>Ecdysozoa</taxon>
        <taxon>Nematoda</taxon>
        <taxon>Chromadorea</taxon>
        <taxon>Rhabditida</taxon>
        <taxon>Rhabditina</taxon>
        <taxon>Rhabditomorpha</taxon>
        <taxon>Rhabditoidea</taxon>
        <taxon>Rhabditidae</taxon>
        <taxon>Mesorhabditinae</taxon>
        <taxon>Mesorhabditis</taxon>
    </lineage>
</organism>
<accession>A0AAF3EWV3</accession>
<dbReference type="WBParaSite" id="MBELARI_LOCUS18675">
    <property type="protein sequence ID" value="MBELARI_LOCUS18675"/>
    <property type="gene ID" value="MBELARI_LOCUS18675"/>
</dbReference>
<evidence type="ECO:0000313" key="2">
    <source>
        <dbReference type="WBParaSite" id="MBELARI_LOCUS18675"/>
    </source>
</evidence>
<evidence type="ECO:0000313" key="1">
    <source>
        <dbReference type="Proteomes" id="UP000887575"/>
    </source>
</evidence>
<dbReference type="Proteomes" id="UP000887575">
    <property type="component" value="Unassembled WGS sequence"/>
</dbReference>
<name>A0AAF3EWV3_9BILA</name>
<proteinExistence type="predicted"/>
<sequence length="138" mass="15585">MSNLIATSLNLATTEPFKLSQIFLPDIESQNPSSTLESTGYLSREKCLPGSTPVTNNETDQWSTASITTSKANALEGMEKFILKGGCSKTFPRPETSPRHYPFTERKFWTKEEHRHWKRAYEDGAIDGIGHRDIIDHL</sequence>
<protein>
    <submittedName>
        <fullName evidence="2">Uncharacterized protein</fullName>
    </submittedName>
</protein>
<dbReference type="AlphaFoldDB" id="A0AAF3EWV3"/>